<evidence type="ECO:0000313" key="2">
    <source>
        <dbReference type="Proteomes" id="UP000451471"/>
    </source>
</evidence>
<dbReference type="EMBL" id="WSZK01000012">
    <property type="protein sequence ID" value="MWG33867.1"/>
    <property type="molecule type" value="Genomic_DNA"/>
</dbReference>
<sequence>GADDGDDGDDGMDDGEDGLSLVTVQIECGSDGATVTLTNPNDQAVTVELSGDGSGSRTIEAGESLTLDGVSDGRYTVATVIDGETLGTQSRTVDCVDDDAGDGNDSDDGDLLEVDVDVTCDDAGATVTVTNENDVTVTADVGGRIVTLAPGENVSYDGVQNGEFDVTTVVDDEAVGTQTVVVDCPDDGAPGDGNDSDDGTDDGDVVQITAEATCTADGGDVTLSNTNDANVTVEVSGDANRTLTFDAGENRTFSGLGDGEYTLTTVVGGEVVGTQTIVVDCADDGAPGDGDDGANVTVDCTEFLVETDLENVTAEVDVLDLGTNETRTLTVQLNGTTNVSLGELDGIADIGVDAALIEEIRVLDDDGDVLAVDSNDDLSVCIELLGIDIADIDTDLALDLGLLENLQNGTSDDELATLTAELNNTQLSLLDGAIEAGDVDQTDLSLVVDGLDDGSLDADELTDALLSGNVGDALDDLLGGDDGTDDFANVTTDCTEFLVETNLENVTVELDLLRLSDDQSRTITAEVDGNTTVSLGDLDQLAGVNLDTVLIEEVRVLDENGTVVDVASNDDLSVCIELLGIDIADIDTDLALDLGLLTDLQDGTNDSELATLTAELNNTQLSLLDGAIEAGDVTDEELSLVVDGLDDGSLDADELTDALLSGNVGDALDDLLGGLLP</sequence>
<organism evidence="1 2">
    <name type="scientific">Halomarina oriensis</name>
    <dbReference type="NCBI Taxonomy" id="671145"/>
    <lineage>
        <taxon>Archaea</taxon>
        <taxon>Methanobacteriati</taxon>
        <taxon>Methanobacteriota</taxon>
        <taxon>Stenosarchaea group</taxon>
        <taxon>Halobacteria</taxon>
        <taxon>Halobacteriales</taxon>
        <taxon>Natronomonadaceae</taxon>
        <taxon>Halomarina</taxon>
    </lineage>
</organism>
<evidence type="ECO:0000313" key="1">
    <source>
        <dbReference type="EMBL" id="MWG33867.1"/>
    </source>
</evidence>
<reference evidence="1 2" key="1">
    <citation type="submission" date="2019-12" db="EMBL/GenBank/DDBJ databases">
        <title>Halocatena pleomorpha gen. nov. sp. nov., an extremely halophilic archaeon of family Halobacteriaceae isolated from saltpan soil.</title>
        <authorList>
            <person name="Pal Y."/>
            <person name="Verma A."/>
            <person name="Krishnamurthi S."/>
            <person name="Kumar P."/>
        </authorList>
    </citation>
    <scope>NUCLEOTIDE SEQUENCE [LARGE SCALE GENOMIC DNA]</scope>
    <source>
        <strain evidence="1 2">JCM 16495</strain>
    </source>
</reference>
<dbReference type="AlphaFoldDB" id="A0A6B0GJ32"/>
<proteinExistence type="predicted"/>
<feature type="non-terminal residue" evidence="1">
    <location>
        <position position="1"/>
    </location>
</feature>
<protein>
    <submittedName>
        <fullName evidence="1">Uncharacterized protein</fullName>
    </submittedName>
</protein>
<comment type="caution">
    <text evidence="1">The sequence shown here is derived from an EMBL/GenBank/DDBJ whole genome shotgun (WGS) entry which is preliminary data.</text>
</comment>
<name>A0A6B0GJ32_9EURY</name>
<keyword evidence="2" id="KW-1185">Reference proteome</keyword>
<gene>
    <name evidence="1" type="ORF">GQS65_05050</name>
</gene>
<dbReference type="Proteomes" id="UP000451471">
    <property type="component" value="Unassembled WGS sequence"/>
</dbReference>
<accession>A0A6B0GJ32</accession>